<dbReference type="RefSeq" id="WP_272460015.1">
    <property type="nucleotide sequence ID" value="NZ_JAGTJJ010000103.1"/>
</dbReference>
<name>A0A9X4AYZ2_9BACT</name>
<reference evidence="1 2" key="1">
    <citation type="submission" date="2021-04" db="EMBL/GenBank/DDBJ databases">
        <title>Genome analysis of Polyangium sp.</title>
        <authorList>
            <person name="Li Y."/>
            <person name="Wang J."/>
        </authorList>
    </citation>
    <scope>NUCLEOTIDE SEQUENCE [LARGE SCALE GENOMIC DNA]</scope>
    <source>
        <strain evidence="1 2">SDU14</strain>
    </source>
</reference>
<protein>
    <submittedName>
        <fullName evidence="1">Uncharacterized protein</fullName>
    </submittedName>
</protein>
<dbReference type="SUPFAM" id="SSF55729">
    <property type="entry name" value="Acyl-CoA N-acyltransferases (Nat)"/>
    <property type="match status" value="1"/>
</dbReference>
<gene>
    <name evidence="1" type="ORF">KEG57_53050</name>
</gene>
<keyword evidence="2" id="KW-1185">Reference proteome</keyword>
<organism evidence="1 2">
    <name type="scientific">Polyangium jinanense</name>
    <dbReference type="NCBI Taxonomy" id="2829994"/>
    <lineage>
        <taxon>Bacteria</taxon>
        <taxon>Pseudomonadati</taxon>
        <taxon>Myxococcota</taxon>
        <taxon>Polyangia</taxon>
        <taxon>Polyangiales</taxon>
        <taxon>Polyangiaceae</taxon>
        <taxon>Polyangium</taxon>
    </lineage>
</organism>
<comment type="caution">
    <text evidence="1">The sequence shown here is derived from an EMBL/GenBank/DDBJ whole genome shotgun (WGS) entry which is preliminary data.</text>
</comment>
<evidence type="ECO:0000313" key="1">
    <source>
        <dbReference type="EMBL" id="MDC3989301.1"/>
    </source>
</evidence>
<proteinExistence type="predicted"/>
<dbReference type="InterPro" id="IPR016181">
    <property type="entry name" value="Acyl_CoA_acyltransferase"/>
</dbReference>
<sequence length="273" mass="30867">MPRIATSIVVDPNQLDPRAKEAFIERLYELHTRIFDVEREAFVAYVIDSRAEHTHIQVYEDASGRAVGYFALHIFEKVMGGEKLSVMRGELGMVSEFRGCNVNARFAIDRLLRYLVKNPDRRLYLFASPVHPSCYSQTARYADRVWPSDTEETPADVHDLMIELARSFGLRAVDEARPFVRHVGWRTRDTAADRSYWLGHAGDAAHFYVRQNPGFVDGHGLLMLVPLSLGGVMRAALRFASAKLSRRLRHVVASLAGRRRSSVSDPREGARAA</sequence>
<accession>A0A9X4AYZ2</accession>
<evidence type="ECO:0000313" key="2">
    <source>
        <dbReference type="Proteomes" id="UP001151081"/>
    </source>
</evidence>
<dbReference type="AlphaFoldDB" id="A0A9X4AYZ2"/>
<dbReference type="Proteomes" id="UP001151081">
    <property type="component" value="Unassembled WGS sequence"/>
</dbReference>
<dbReference type="EMBL" id="JAGTJJ010000103">
    <property type="protein sequence ID" value="MDC3989301.1"/>
    <property type="molecule type" value="Genomic_DNA"/>
</dbReference>